<organism evidence="3 4">
    <name type="scientific">Lithohypha guttulata</name>
    <dbReference type="NCBI Taxonomy" id="1690604"/>
    <lineage>
        <taxon>Eukaryota</taxon>
        <taxon>Fungi</taxon>
        <taxon>Dikarya</taxon>
        <taxon>Ascomycota</taxon>
        <taxon>Pezizomycotina</taxon>
        <taxon>Eurotiomycetes</taxon>
        <taxon>Chaetothyriomycetidae</taxon>
        <taxon>Chaetothyriales</taxon>
        <taxon>Trichomeriaceae</taxon>
        <taxon>Lithohypha</taxon>
    </lineage>
</organism>
<dbReference type="PANTHER" id="PTHR47369">
    <property type="entry name" value="BTB/POZ DOMAIN-CONTAINING PROTEIN"/>
    <property type="match status" value="1"/>
</dbReference>
<gene>
    <name evidence="3" type="ORF">LTR05_006259</name>
</gene>
<sequence length="971" mass="107734">MDDVNGIEEELSNSLHDLLRGISSPSSQSVHTQWSSRLQTHESSTTQTTRPSLPLSSNVTSSRTTPRPHGPPRSRTISTPAERDASASEPTHLLNQVSPPPRSIFVSGPPTSSVSANTAHASLSTTSASGSSLPLSALTGTGLNRRPAQRPPDLTISTASASIPGIEKDVDDLDNTLAHDGIDLGPSNTSQKLSSLFVSDTPGLLSREPTQLRPYSNPRSPPPDATTLIGHLLYNGFLGGKHSDITVHAFGQRYRLHKLILDRAPYFSSAFCGPWTESSANEVTIVPEEIDPNITQTAFELALKRLYGTSIASQEEQEAVGLFATACWLDMPDLVDVAVDYILKQMTTTKLHTLIKLVTTNYYGRPGDRILSSAKAMLCREGWEMPYEHWDYVPAEIIREIVGGDPFYVPGEWERWFLTLKILNRRLRRLAIEANLVDARGTYLHPPPQSLRFFAVRFDTTYRRDTSFGVQRQWSDRDDGWCSLYTAPEVSPLLVLLDEGIHYVHLRFEQLQHIRASRDILGVPVIPDKVVSDALWMQMELRQRVLNAHEGDLELGFSEIAEEQDEPVVEDLLRESVKGKEKEDVPRISRTTSDFEMDSGSWDGNGRPRKFWIPSSDVSCIVGGARDAVSTPAATTSGDWLTNATRLSASLEPSDVAWAADFAGNVFETTSNSRNVASSSPPRFSHYPPFRFSTEFPNPRTLKEKKRVYSQTVWYAGSMWNLYIQRINTQKGQQLGIYLHRAKDKDPSDDPLAQFVPASVDDRIGQLEREMLLRKANPRQHPSTSWHESAGQEHDERSSPTREFDGNTSMLLSPSRSISYSGPGFIQKSSQQPSKPANTRALYQVHCKNASSDSDGANMLPESPSFDAALIRANQQFVSSISTMPPYTDSRSTIKTYFKIYSPSKAGRLLSVYESAPDSFNFGKSWGWRSSQLILDDGIGYDSGLTSKPPTVSLPNGKESKLRYMVVIGIV</sequence>
<evidence type="ECO:0000313" key="3">
    <source>
        <dbReference type="EMBL" id="KAK5083754.1"/>
    </source>
</evidence>
<evidence type="ECO:0000313" key="4">
    <source>
        <dbReference type="Proteomes" id="UP001309876"/>
    </source>
</evidence>
<dbReference type="Proteomes" id="UP001309876">
    <property type="component" value="Unassembled WGS sequence"/>
</dbReference>
<dbReference type="EMBL" id="JAVRRJ010000006">
    <property type="protein sequence ID" value="KAK5083754.1"/>
    <property type="molecule type" value="Genomic_DNA"/>
</dbReference>
<dbReference type="Pfam" id="PF00651">
    <property type="entry name" value="BTB"/>
    <property type="match status" value="1"/>
</dbReference>
<keyword evidence="4" id="KW-1185">Reference proteome</keyword>
<dbReference type="Gene3D" id="3.30.710.10">
    <property type="entry name" value="Potassium Channel Kv1.1, Chain A"/>
    <property type="match status" value="1"/>
</dbReference>
<evidence type="ECO:0000259" key="2">
    <source>
        <dbReference type="PROSITE" id="PS50097"/>
    </source>
</evidence>
<protein>
    <recommendedName>
        <fullName evidence="2">BTB domain-containing protein</fullName>
    </recommendedName>
</protein>
<comment type="caution">
    <text evidence="3">The sequence shown here is derived from an EMBL/GenBank/DDBJ whole genome shotgun (WGS) entry which is preliminary data.</text>
</comment>
<dbReference type="SUPFAM" id="SSF54695">
    <property type="entry name" value="POZ domain"/>
    <property type="match status" value="1"/>
</dbReference>
<name>A0AAN7SX07_9EURO</name>
<feature type="region of interest" description="Disordered" evidence="1">
    <location>
        <begin position="774"/>
        <end position="813"/>
    </location>
</feature>
<proteinExistence type="predicted"/>
<evidence type="ECO:0000256" key="1">
    <source>
        <dbReference type="SAM" id="MobiDB-lite"/>
    </source>
</evidence>
<dbReference type="InterPro" id="IPR011333">
    <property type="entry name" value="SKP1/BTB/POZ_sf"/>
</dbReference>
<dbReference type="SMART" id="SM00225">
    <property type="entry name" value="BTB"/>
    <property type="match status" value="1"/>
</dbReference>
<dbReference type="AlphaFoldDB" id="A0AAN7SX07"/>
<feature type="region of interest" description="Disordered" evidence="1">
    <location>
        <begin position="18"/>
        <end position="159"/>
    </location>
</feature>
<feature type="compositionally biased region" description="Polar residues" evidence="1">
    <location>
        <begin position="23"/>
        <end position="65"/>
    </location>
</feature>
<dbReference type="PANTHER" id="PTHR47369:SF1">
    <property type="entry name" value="BTB_POZ DOMAIN-CONTAINING PROTEIN"/>
    <property type="match status" value="1"/>
</dbReference>
<accession>A0AAN7SX07</accession>
<feature type="domain" description="BTB" evidence="2">
    <location>
        <begin position="243"/>
        <end position="315"/>
    </location>
</feature>
<reference evidence="3 4" key="1">
    <citation type="submission" date="2023-08" db="EMBL/GenBank/DDBJ databases">
        <title>Black Yeasts Isolated from many extreme environments.</title>
        <authorList>
            <person name="Coleine C."/>
            <person name="Stajich J.E."/>
            <person name="Selbmann L."/>
        </authorList>
    </citation>
    <scope>NUCLEOTIDE SEQUENCE [LARGE SCALE GENOMIC DNA]</scope>
    <source>
        <strain evidence="3 4">CCFEE 5910</strain>
    </source>
</reference>
<dbReference type="InterPro" id="IPR000210">
    <property type="entry name" value="BTB/POZ_dom"/>
</dbReference>
<feature type="compositionally biased region" description="Low complexity" evidence="1">
    <location>
        <begin position="115"/>
        <end position="143"/>
    </location>
</feature>
<feature type="compositionally biased region" description="Basic and acidic residues" evidence="1">
    <location>
        <begin position="790"/>
        <end position="805"/>
    </location>
</feature>
<dbReference type="PROSITE" id="PS50097">
    <property type="entry name" value="BTB"/>
    <property type="match status" value="1"/>
</dbReference>